<evidence type="ECO:0000256" key="5">
    <source>
        <dbReference type="ARBA" id="ARBA00022821"/>
    </source>
</evidence>
<dbReference type="HOGENOM" id="CLU_000837_29_4_1"/>
<dbReference type="Proteomes" id="UP000032180">
    <property type="component" value="Chromosome 11"/>
</dbReference>
<evidence type="ECO:0000256" key="1">
    <source>
        <dbReference type="ARBA" id="ARBA00008894"/>
    </source>
</evidence>
<keyword evidence="5" id="KW-0611">Plant defense</keyword>
<keyword evidence="2" id="KW-0433">Leucine-rich repeat</keyword>
<name>A0A0D9XS98_9ORYZ</name>
<dbReference type="Pfam" id="PF18052">
    <property type="entry name" value="Rx_N"/>
    <property type="match status" value="1"/>
</dbReference>
<organism evidence="7 8">
    <name type="scientific">Leersia perrieri</name>
    <dbReference type="NCBI Taxonomy" id="77586"/>
    <lineage>
        <taxon>Eukaryota</taxon>
        <taxon>Viridiplantae</taxon>
        <taxon>Streptophyta</taxon>
        <taxon>Embryophyta</taxon>
        <taxon>Tracheophyta</taxon>
        <taxon>Spermatophyta</taxon>
        <taxon>Magnoliopsida</taxon>
        <taxon>Liliopsida</taxon>
        <taxon>Poales</taxon>
        <taxon>Poaceae</taxon>
        <taxon>BOP clade</taxon>
        <taxon>Oryzoideae</taxon>
        <taxon>Oryzeae</taxon>
        <taxon>Oryzinae</taxon>
        <taxon>Leersia</taxon>
    </lineage>
</organism>
<dbReference type="Gene3D" id="1.20.5.4130">
    <property type="match status" value="1"/>
</dbReference>
<reference evidence="8" key="2">
    <citation type="submission" date="2013-12" db="EMBL/GenBank/DDBJ databases">
        <authorList>
            <person name="Yu Y."/>
            <person name="Lee S."/>
            <person name="de Baynast K."/>
            <person name="Wissotski M."/>
            <person name="Liu L."/>
            <person name="Talag J."/>
            <person name="Goicoechea J."/>
            <person name="Angelova A."/>
            <person name="Jetty R."/>
            <person name="Kudrna D."/>
            <person name="Golser W."/>
            <person name="Rivera L."/>
            <person name="Zhang J."/>
            <person name="Wing R."/>
        </authorList>
    </citation>
    <scope>NUCLEOTIDE SEQUENCE</scope>
</reference>
<reference evidence="7" key="3">
    <citation type="submission" date="2015-04" db="UniProtKB">
        <authorList>
            <consortium name="EnsemblPlants"/>
        </authorList>
    </citation>
    <scope>IDENTIFICATION</scope>
</reference>
<proteinExistence type="inferred from homology"/>
<dbReference type="GO" id="GO:0006952">
    <property type="term" value="P:defense response"/>
    <property type="evidence" value="ECO:0007669"/>
    <property type="project" value="UniProtKB-KW"/>
</dbReference>
<dbReference type="InterPro" id="IPR041118">
    <property type="entry name" value="Rx_N"/>
</dbReference>
<evidence type="ECO:0000256" key="2">
    <source>
        <dbReference type="ARBA" id="ARBA00022614"/>
    </source>
</evidence>
<dbReference type="AlphaFoldDB" id="A0A0D9XS98"/>
<comment type="similarity">
    <text evidence="1">Belongs to the disease resistance NB-LRR family.</text>
</comment>
<keyword evidence="4" id="KW-0547">Nucleotide-binding</keyword>
<dbReference type="EnsemblPlants" id="LPERR11G11260.1">
    <property type="protein sequence ID" value="LPERR11G11260.1"/>
    <property type="gene ID" value="LPERR11G11260"/>
</dbReference>
<evidence type="ECO:0000313" key="7">
    <source>
        <dbReference type="EnsemblPlants" id="LPERR11G11260.1"/>
    </source>
</evidence>
<evidence type="ECO:0000259" key="6">
    <source>
        <dbReference type="Pfam" id="PF18052"/>
    </source>
</evidence>
<protein>
    <recommendedName>
        <fullName evidence="6">Disease resistance N-terminal domain-containing protein</fullName>
    </recommendedName>
</protein>
<evidence type="ECO:0000313" key="8">
    <source>
        <dbReference type="Proteomes" id="UP000032180"/>
    </source>
</evidence>
<sequence length="80" mass="9130">MEIVTGTMHTLLTKLNTLLTVPKLNTLLSGEYELQRGLHGKIKFLKDELESMHAALTNVSESETTDDLDKIWERSVNFLR</sequence>
<keyword evidence="3" id="KW-0677">Repeat</keyword>
<evidence type="ECO:0000256" key="3">
    <source>
        <dbReference type="ARBA" id="ARBA00022737"/>
    </source>
</evidence>
<keyword evidence="8" id="KW-1185">Reference proteome</keyword>
<feature type="domain" description="Disease resistance N-terminal" evidence="6">
    <location>
        <begin position="21"/>
        <end position="76"/>
    </location>
</feature>
<accession>A0A0D9XS98</accession>
<reference evidence="7 8" key="1">
    <citation type="submission" date="2012-08" db="EMBL/GenBank/DDBJ databases">
        <title>Oryza genome evolution.</title>
        <authorList>
            <person name="Wing R.A."/>
        </authorList>
    </citation>
    <scope>NUCLEOTIDE SEQUENCE</scope>
</reference>
<dbReference type="GO" id="GO:0000166">
    <property type="term" value="F:nucleotide binding"/>
    <property type="evidence" value="ECO:0007669"/>
    <property type="project" value="UniProtKB-KW"/>
</dbReference>
<dbReference type="Gramene" id="LPERR11G11260.1">
    <property type="protein sequence ID" value="LPERR11G11260.1"/>
    <property type="gene ID" value="LPERR11G11260"/>
</dbReference>
<evidence type="ECO:0000256" key="4">
    <source>
        <dbReference type="ARBA" id="ARBA00022741"/>
    </source>
</evidence>
<dbReference type="STRING" id="77586.A0A0D9XS98"/>